<evidence type="ECO:0000313" key="1">
    <source>
        <dbReference type="EMBL" id="MYH62399.1"/>
    </source>
</evidence>
<dbReference type="EMBL" id="VYDA01000430">
    <property type="protein sequence ID" value="MYH62399.1"/>
    <property type="molecule type" value="Genomic_DNA"/>
</dbReference>
<organism evidence="1">
    <name type="scientific">Caldilineaceae bacterium SB0675_bin_29</name>
    <dbReference type="NCBI Taxonomy" id="2605266"/>
    <lineage>
        <taxon>Bacteria</taxon>
        <taxon>Bacillati</taxon>
        <taxon>Chloroflexota</taxon>
        <taxon>Caldilineae</taxon>
        <taxon>Caldilineales</taxon>
        <taxon>Caldilineaceae</taxon>
    </lineage>
</organism>
<gene>
    <name evidence="1" type="ORF">F4148_11800</name>
</gene>
<accession>A0A6B1G0H3</accession>
<dbReference type="AlphaFoldDB" id="A0A6B1G0H3"/>
<proteinExistence type="predicted"/>
<comment type="caution">
    <text evidence="1">The sequence shown here is derived from an EMBL/GenBank/DDBJ whole genome shotgun (WGS) entry which is preliminary data.</text>
</comment>
<name>A0A6B1G0H3_9CHLR</name>
<protein>
    <submittedName>
        <fullName evidence="1">Uncharacterized protein</fullName>
    </submittedName>
</protein>
<reference evidence="1" key="1">
    <citation type="submission" date="2019-09" db="EMBL/GenBank/DDBJ databases">
        <title>Characterisation of the sponge microbiome using genome-centric metagenomics.</title>
        <authorList>
            <person name="Engelberts J.P."/>
            <person name="Robbins S.J."/>
            <person name="De Goeij J.M."/>
            <person name="Aranda M."/>
            <person name="Bell S.C."/>
            <person name="Webster N.S."/>
        </authorList>
    </citation>
    <scope>NUCLEOTIDE SEQUENCE</scope>
    <source>
        <strain evidence="1">SB0675_bin_29</strain>
    </source>
</reference>
<sequence>MVLREGTPYTFSQILEQNSETEEILAELGYRFRSAPLSLQSKEDPRFALQVEEMRAQMRERLPFVPMNNEASARAYYVTPLLFAVLDQVRFKMNIEYAVAGGRLRGRVDYLLRGRHDLVAAGVMNEEMDSGFRKLAVQMVAVSEQLAMPTVEPVHPRRARKALRAGRALGGPKTVGFAKDVQTRLFGVVTAGPVWQFGVLDRGQKTVTRDTESYQLPRDLGRLVGILAGLLGEIESEQDDFKREGERLSWANS</sequence>